<name>A0A839TAF0_AZOMA</name>
<reference evidence="1 2" key="1">
    <citation type="submission" date="2020-08" db="EMBL/GenBank/DDBJ databases">
        <title>Genomic Encyclopedia of Type Strains, Phase III (KMG-III): the genomes of soil and plant-associated and newly described type strains.</title>
        <authorList>
            <person name="Whitman W."/>
        </authorList>
    </citation>
    <scope>NUCLEOTIDE SEQUENCE [LARGE SCALE GENOMIC DNA]</scope>
    <source>
        <strain evidence="1 2">CECT 4462</strain>
    </source>
</reference>
<evidence type="ECO:0000313" key="2">
    <source>
        <dbReference type="Proteomes" id="UP000549250"/>
    </source>
</evidence>
<gene>
    <name evidence="1" type="ORF">FHR87_003879</name>
</gene>
<dbReference type="Proteomes" id="UP000549250">
    <property type="component" value="Unassembled WGS sequence"/>
</dbReference>
<dbReference type="AlphaFoldDB" id="A0A839TAF0"/>
<sequence>MFHRQSSRLSVFDVFSAFSHSLDSETVISLFSEYEALFLDRADRDVYPRLVPGKDEKTVQRLLDNFYIGVSMYEMTRQWLVEDGPFDYDYG</sequence>
<dbReference type="EMBL" id="JACHXI010000046">
    <property type="protein sequence ID" value="MBB3105436.1"/>
    <property type="molecule type" value="Genomic_DNA"/>
</dbReference>
<evidence type="ECO:0000313" key="1">
    <source>
        <dbReference type="EMBL" id="MBB3105436.1"/>
    </source>
</evidence>
<comment type="caution">
    <text evidence="1">The sequence shown here is derived from an EMBL/GenBank/DDBJ whole genome shotgun (WGS) entry which is preliminary data.</text>
</comment>
<proteinExistence type="predicted"/>
<keyword evidence="2" id="KW-1185">Reference proteome</keyword>
<protein>
    <submittedName>
        <fullName evidence="1">Uncharacterized protein</fullName>
    </submittedName>
</protein>
<organism evidence="1 2">
    <name type="scientific">Azomonas macrocytogenes</name>
    <name type="common">Azotobacter macrocytogenes</name>
    <dbReference type="NCBI Taxonomy" id="69962"/>
    <lineage>
        <taxon>Bacteria</taxon>
        <taxon>Pseudomonadati</taxon>
        <taxon>Pseudomonadota</taxon>
        <taxon>Gammaproteobacteria</taxon>
        <taxon>Pseudomonadales</taxon>
        <taxon>Pseudomonadaceae</taxon>
        <taxon>Azomonas</taxon>
    </lineage>
</organism>
<accession>A0A839TAF0</accession>